<dbReference type="AlphaFoldDB" id="A0A3B0SLU6"/>
<evidence type="ECO:0000313" key="2">
    <source>
        <dbReference type="EMBL" id="VAW03252.1"/>
    </source>
</evidence>
<accession>A0A3B0SLU6</accession>
<sequence>MAQREKITGLIKAAIGPGFALLTLLAIAGYAVLGPTGILAWGDYQKTLDERGLQLAKLEIERDALQNRVNLLDPNGADPDLIGELLRKEVNVVHPDEIIVPLK</sequence>
<organism evidence="2">
    <name type="scientific">hydrothermal vent metagenome</name>
    <dbReference type="NCBI Taxonomy" id="652676"/>
    <lineage>
        <taxon>unclassified sequences</taxon>
        <taxon>metagenomes</taxon>
        <taxon>ecological metagenomes</taxon>
    </lineage>
</organism>
<dbReference type="EMBL" id="UOEF01000367">
    <property type="protein sequence ID" value="VAW03252.1"/>
    <property type="molecule type" value="Genomic_DNA"/>
</dbReference>
<name>A0A3B0SLU6_9ZZZZ</name>
<keyword evidence="1" id="KW-1133">Transmembrane helix</keyword>
<keyword evidence="1" id="KW-0812">Transmembrane</keyword>
<gene>
    <name evidence="2" type="ORF">MNBD_ALPHA04-99</name>
</gene>
<protein>
    <recommendedName>
        <fullName evidence="3">Cell division protein DivIC (FtsB), stabilizes FtsL against RasP cleavage</fullName>
    </recommendedName>
</protein>
<evidence type="ECO:0008006" key="3">
    <source>
        <dbReference type="Google" id="ProtNLM"/>
    </source>
</evidence>
<evidence type="ECO:0000256" key="1">
    <source>
        <dbReference type="SAM" id="Phobius"/>
    </source>
</evidence>
<keyword evidence="1" id="KW-0472">Membrane</keyword>
<proteinExistence type="predicted"/>
<dbReference type="Pfam" id="PF04977">
    <property type="entry name" value="DivIC"/>
    <property type="match status" value="1"/>
</dbReference>
<reference evidence="2" key="1">
    <citation type="submission" date="2018-06" db="EMBL/GenBank/DDBJ databases">
        <authorList>
            <person name="Zhirakovskaya E."/>
        </authorList>
    </citation>
    <scope>NUCLEOTIDE SEQUENCE</scope>
</reference>
<dbReference type="InterPro" id="IPR007060">
    <property type="entry name" value="FtsL/DivIC"/>
</dbReference>
<feature type="transmembrane region" description="Helical" evidence="1">
    <location>
        <begin position="20"/>
        <end position="41"/>
    </location>
</feature>